<keyword evidence="1" id="KW-0614">Plasmid</keyword>
<geneLocation type="plasmid" evidence="1">
    <name>p104922-NR</name>
</geneLocation>
<evidence type="ECO:0000313" key="1">
    <source>
        <dbReference type="EMBL" id="QNL32857.1"/>
    </source>
</evidence>
<dbReference type="RefSeq" id="WP_008786706.1">
    <property type="nucleotide sequence ID" value="NZ_MT062913.1"/>
</dbReference>
<organism evidence="1">
    <name type="scientific">Raoultella ornithinolytica</name>
    <name type="common">Klebsiella ornithinolytica</name>
    <dbReference type="NCBI Taxonomy" id="54291"/>
    <lineage>
        <taxon>Bacteria</taxon>
        <taxon>Pseudomonadati</taxon>
        <taxon>Pseudomonadota</taxon>
        <taxon>Gammaproteobacteria</taxon>
        <taxon>Enterobacterales</taxon>
        <taxon>Enterobacteriaceae</taxon>
        <taxon>Klebsiella/Raoultella group</taxon>
        <taxon>Raoultella</taxon>
    </lineage>
</organism>
<protein>
    <submittedName>
        <fullName evidence="1">Uncharacterized protein</fullName>
    </submittedName>
</protein>
<accession>A0A7G9A7X8</accession>
<proteinExistence type="predicted"/>
<dbReference type="AlphaFoldDB" id="A0A7G9A7X8"/>
<name>A0A7G9A7X8_RAOOR</name>
<sequence>MNNKFNRAIEHLIKSTSSEEVINAIQAVEDLFSLAWLSKQEGHRLQKLWARRDVLSTSELYSLGKSIINLSVNNKKWLDGTAKEIKKDTDSSHGLLTEMIIIGSLSTSNGTVSPCPKSFKIYDYTVDFETGFRHKVSIKNYDITKHEKDFNTRSEVIRSTFKNHLKARRLSGRLTILLEHDILTDELTREICFFIAFQMKDYGFYPFSNGSGGIGFHEITEFDKNRLVSPSDTILIIAKHHFNEQRNIIDKIDEANDKLLSDPDDSKSLKQLVIRLGSTANIEMINDHLTNLGADWERCGFDMYFLFQPQVVSDIEKNSTMITTSIKSGVKGFFPSTSDIKNKLENMKCLKMEFGIGAISSESSPMILMINDTQTNVSIQSHYVFQKGDVYLRAEKKGSGYEGSLAKMAPGIITHAVFDNMTISPICYSQDDRVLII</sequence>
<reference evidence="1" key="1">
    <citation type="submission" date="2020-02" db="EMBL/GenBank/DDBJ databases">
        <authorList>
            <person name="Zhou D."/>
        </authorList>
    </citation>
    <scope>NUCLEOTIDE SEQUENCE</scope>
    <source>
        <strain evidence="1">193104922</strain>
        <plasmid evidence="1">p104922-NR</plasmid>
    </source>
</reference>
<dbReference type="EMBL" id="MT062913">
    <property type="protein sequence ID" value="QNL32857.1"/>
    <property type="molecule type" value="Genomic_DNA"/>
</dbReference>